<name>A0A0U3HK79_9GAMM</name>
<dbReference type="InterPro" id="IPR015424">
    <property type="entry name" value="PyrdxlP-dep_Trfase"/>
</dbReference>
<dbReference type="KEGG" id="prr:AT705_10760"/>
<organism evidence="4 5">
    <name type="scientific">Pseudoalteromonas rubra</name>
    <dbReference type="NCBI Taxonomy" id="43658"/>
    <lineage>
        <taxon>Bacteria</taxon>
        <taxon>Pseudomonadati</taxon>
        <taxon>Pseudomonadota</taxon>
        <taxon>Gammaproteobacteria</taxon>
        <taxon>Alteromonadales</taxon>
        <taxon>Pseudoalteromonadaceae</taxon>
        <taxon>Pseudoalteromonas</taxon>
    </lineage>
</organism>
<dbReference type="AlphaFoldDB" id="A0A0U3HK79"/>
<dbReference type="InterPro" id="IPR005814">
    <property type="entry name" value="Aminotrans_3"/>
</dbReference>
<dbReference type="PANTHER" id="PTHR43713:SF3">
    <property type="entry name" value="GLUTAMATE-1-SEMIALDEHYDE 2,1-AMINOMUTASE 1, CHLOROPLASTIC-RELATED"/>
    <property type="match status" value="1"/>
</dbReference>
<reference evidence="4 5" key="1">
    <citation type="submission" date="2015-12" db="EMBL/GenBank/DDBJ databases">
        <title>Complete genome sequence of Pseudoalteromonas rubra SCSIO 6842, harboring a conjugative plasmid.</title>
        <authorList>
            <person name="Li B."/>
            <person name="Wang X."/>
        </authorList>
    </citation>
    <scope>NUCLEOTIDE SEQUENCE [LARGE SCALE GENOMIC DNA]</scope>
    <source>
        <strain evidence="4 5">SCSIO 6842</strain>
    </source>
</reference>
<evidence type="ECO:0000313" key="4">
    <source>
        <dbReference type="EMBL" id="ALU43381.1"/>
    </source>
</evidence>
<evidence type="ECO:0008006" key="6">
    <source>
        <dbReference type="Google" id="ProtNLM"/>
    </source>
</evidence>
<protein>
    <recommendedName>
        <fullName evidence="6">Glutamate-1-semialdehyde 2,1-aminomutase</fullName>
    </recommendedName>
</protein>
<dbReference type="Proteomes" id="UP000069015">
    <property type="component" value="Chromosome 1"/>
</dbReference>
<dbReference type="SUPFAM" id="SSF53383">
    <property type="entry name" value="PLP-dependent transferases"/>
    <property type="match status" value="1"/>
</dbReference>
<evidence type="ECO:0000256" key="2">
    <source>
        <dbReference type="ARBA" id="ARBA00022898"/>
    </source>
</evidence>
<dbReference type="GO" id="GO:0008483">
    <property type="term" value="F:transaminase activity"/>
    <property type="evidence" value="ECO:0007669"/>
    <property type="project" value="InterPro"/>
</dbReference>
<dbReference type="Pfam" id="PF00202">
    <property type="entry name" value="Aminotran_3"/>
    <property type="match status" value="1"/>
</dbReference>
<accession>A0A0U3HK79</accession>
<gene>
    <name evidence="4" type="ORF">AT705_10760</name>
</gene>
<keyword evidence="2 3" id="KW-0663">Pyridoxal phosphate</keyword>
<dbReference type="PANTHER" id="PTHR43713">
    <property type="entry name" value="GLUTAMATE-1-SEMIALDEHYDE 2,1-AMINOMUTASE"/>
    <property type="match status" value="1"/>
</dbReference>
<comment type="similarity">
    <text evidence="3">Belongs to the class-III pyridoxal-phosphate-dependent aminotransferase family.</text>
</comment>
<dbReference type="GO" id="GO:0030170">
    <property type="term" value="F:pyridoxal phosphate binding"/>
    <property type="evidence" value="ECO:0007669"/>
    <property type="project" value="InterPro"/>
</dbReference>
<dbReference type="RefSeq" id="WP_058796585.1">
    <property type="nucleotide sequence ID" value="NZ_CP013611.1"/>
</dbReference>
<dbReference type="InterPro" id="IPR015421">
    <property type="entry name" value="PyrdxlP-dep_Trfase_major"/>
</dbReference>
<dbReference type="Gene3D" id="3.90.1150.10">
    <property type="entry name" value="Aspartate Aminotransferase, domain 1"/>
    <property type="match status" value="1"/>
</dbReference>
<sequence>MISPLVGSDRYFAKNDAPILFKKAKNYTVTDQNGNQYIDFILGLGPVILGHSDEEFVRRISEQLSNGLSFPGFADVHTELAKVYEAQYQDMRVVTLFKTSSEAVTAAMRCAMLETGRSKFIRCGFLGWHDSQIANTPSWHEWPGSEKREALRFSQGMRGIDGEQGVFNWTDGDIKSLEALLSEHGDTTAAFAIDVYQLAFMTTETLQQATALCRQYGVKIIIDETKTAGRTNPAGMLDTQAIPADYIILGKAVGNGLPLAVLLGKPEHIKIYQSARIGGTHTKEVLSAHAGIIVADIMQQREGYARLPLICQKIVSTINAAITHSATTELLSATSLLNDTLFDLRFSDHILNNFAAREQLKQTMIAEGIFMLQGHNSFVCLAHEQIDFSQLEDTLTTALRNWSTQL</sequence>
<proteinExistence type="inferred from homology"/>
<evidence type="ECO:0000256" key="3">
    <source>
        <dbReference type="RuleBase" id="RU003560"/>
    </source>
</evidence>
<evidence type="ECO:0000256" key="1">
    <source>
        <dbReference type="ARBA" id="ARBA00001933"/>
    </source>
</evidence>
<dbReference type="EMBL" id="CP013611">
    <property type="protein sequence ID" value="ALU43381.1"/>
    <property type="molecule type" value="Genomic_DNA"/>
</dbReference>
<evidence type="ECO:0000313" key="5">
    <source>
        <dbReference type="Proteomes" id="UP000069015"/>
    </source>
</evidence>
<dbReference type="Gene3D" id="3.40.640.10">
    <property type="entry name" value="Type I PLP-dependent aspartate aminotransferase-like (Major domain)"/>
    <property type="match status" value="1"/>
</dbReference>
<comment type="cofactor">
    <cofactor evidence="1">
        <name>pyridoxal 5'-phosphate</name>
        <dbReference type="ChEBI" id="CHEBI:597326"/>
    </cofactor>
</comment>
<dbReference type="InterPro" id="IPR015422">
    <property type="entry name" value="PyrdxlP-dep_Trfase_small"/>
</dbReference>